<name>A0A812EX03_9ARCH</name>
<evidence type="ECO:0000313" key="2">
    <source>
        <dbReference type="Proteomes" id="UP000655759"/>
    </source>
</evidence>
<dbReference type="AlphaFoldDB" id="A0A812EX03"/>
<proteinExistence type="predicted"/>
<dbReference type="RefSeq" id="WP_205098128.1">
    <property type="nucleotide sequence ID" value="NZ_CAJNAQ010000002.1"/>
</dbReference>
<evidence type="ECO:0000313" key="1">
    <source>
        <dbReference type="EMBL" id="CAE6487805.1"/>
    </source>
</evidence>
<organism evidence="1 2">
    <name type="scientific">Candidatus Nitrosotenuis uzonensis</name>
    <dbReference type="NCBI Taxonomy" id="1407055"/>
    <lineage>
        <taxon>Archaea</taxon>
        <taxon>Nitrososphaerota</taxon>
        <taxon>Candidatus Nitrosotenuis</taxon>
    </lineage>
</organism>
<accession>A0A812EX03</accession>
<dbReference type="Proteomes" id="UP000655759">
    <property type="component" value="Unassembled WGS sequence"/>
</dbReference>
<sequence length="283" mass="32968">MPSSVSPFGNLYAYKLYTLPTAKRLFGSYSFRRKPTIKHHTNVQKMLEILSQNGPLTTWGMAKVNFQNDVSGIRTKEKEYRRLLKGRKDRGKHSPGVLDVGLVVVEGKSYNRGPSDIYRLSLPGILYCIEVLDLTHKEIDTMARHHATVLPWIFGRWEYLKSVIGNDVYRIKTLAGGTFLDNIQVTKMSKFPIFELLTYLSIKYQENYEYIDEKDLADQISCWFYTHLLIPAKPQERSSVENNKLKKILSGDKDLKTWYYGFVKEAIKFYDDRFKTIKKLEKI</sequence>
<reference evidence="1" key="1">
    <citation type="submission" date="2021-02" db="EMBL/GenBank/DDBJ databases">
        <authorList>
            <person name="Han P."/>
        </authorList>
    </citation>
    <scope>NUCLEOTIDE SEQUENCE</scope>
    <source>
        <strain evidence="1">Candidatus Nitrosotenuis uzonensis 5A</strain>
    </source>
</reference>
<comment type="caution">
    <text evidence="1">The sequence shown here is derived from an EMBL/GenBank/DDBJ whole genome shotgun (WGS) entry which is preliminary data.</text>
</comment>
<dbReference type="EMBL" id="CAJNAQ010000002">
    <property type="protein sequence ID" value="CAE6487805.1"/>
    <property type="molecule type" value="Genomic_DNA"/>
</dbReference>
<protein>
    <submittedName>
        <fullName evidence="1">Uncharacterized protein</fullName>
    </submittedName>
</protein>
<gene>
    <name evidence="1" type="ORF">NUZ5A_20369</name>
</gene>